<dbReference type="PANTHER" id="PTHR38111:SF6">
    <property type="entry name" value="FINGER DOMAIN PROTEIN, PUTATIVE (AFU_ORTHOLOGUE AFUA_8G01940)-RELATED"/>
    <property type="match status" value="1"/>
</dbReference>
<gene>
    <name evidence="1" type="ORF">BCR38DRAFT_422672</name>
</gene>
<dbReference type="OrthoDB" id="5126878at2759"/>
<proteinExistence type="predicted"/>
<dbReference type="InterPro" id="IPR053178">
    <property type="entry name" value="Osmoadaptation_assoc"/>
</dbReference>
<keyword evidence="2" id="KW-1185">Reference proteome</keyword>
<name>A0A1Y2E9P2_9PEZI</name>
<sequence length="541" mass="61028">MWGPANGEQSQFEWIVDGVAGNNYDKETRHRIRKQAMKNVAAERKRRGNYGKLNLRQAPIFMDQLDEELDRMLLASNQTDDDNSSLQPLSPAYFMPSNEEMKKMNMVTRTEQAMQFIAPPLSAIEQLRSQYGIDVLDLSSLINRIHIGQAAQHILAHNPSRLAGLLRRRQKSFMCYLAGRYGRGSCLDDAVECLAIKAQHILCPTSPAPRTVVLAKYGKALKSLQMAVDDPEIWSSPDVLCATEILSLFEVLDTSQGQAWSQDQAWSQHVAGFGRLIQMRGPSRFKTDFEKALLISAAAPIVCEALRTNEACFLEAEEWRVVFESAVVPEDIFTFRSPMCIVLWHLVFRMPGLFRDVSHAVCHLDSASSSSGTELECLSARLRQWRKDLMKWRNAFLSLLATSPPPPDGGDYSEVPDNRSELLGTVLTLLIISCRLSGAMSTTRSREMLEEEAQMYAFELRKLNEDVALAKPWAGFYLDQKTYVAEATLGTAAVWMEPGESGKGVVEKWRFEAWCRAIPRQTCCGEMDEVTWMRLGLKNPW</sequence>
<organism evidence="1 2">
    <name type="scientific">Pseudomassariella vexata</name>
    <dbReference type="NCBI Taxonomy" id="1141098"/>
    <lineage>
        <taxon>Eukaryota</taxon>
        <taxon>Fungi</taxon>
        <taxon>Dikarya</taxon>
        <taxon>Ascomycota</taxon>
        <taxon>Pezizomycotina</taxon>
        <taxon>Sordariomycetes</taxon>
        <taxon>Xylariomycetidae</taxon>
        <taxon>Amphisphaeriales</taxon>
        <taxon>Pseudomassariaceae</taxon>
        <taxon>Pseudomassariella</taxon>
    </lineage>
</organism>
<dbReference type="Proteomes" id="UP000193689">
    <property type="component" value="Unassembled WGS sequence"/>
</dbReference>
<evidence type="ECO:0000313" key="1">
    <source>
        <dbReference type="EMBL" id="ORY68291.1"/>
    </source>
</evidence>
<dbReference type="GeneID" id="63775758"/>
<protein>
    <submittedName>
        <fullName evidence="1">Uncharacterized protein</fullName>
    </submittedName>
</protein>
<evidence type="ECO:0000313" key="2">
    <source>
        <dbReference type="Proteomes" id="UP000193689"/>
    </source>
</evidence>
<accession>A0A1Y2E9P2</accession>
<dbReference type="STRING" id="1141098.A0A1Y2E9P2"/>
<dbReference type="AlphaFoldDB" id="A0A1Y2E9P2"/>
<dbReference type="RefSeq" id="XP_040718578.1">
    <property type="nucleotide sequence ID" value="XM_040859546.1"/>
</dbReference>
<reference evidence="1 2" key="1">
    <citation type="submission" date="2016-07" db="EMBL/GenBank/DDBJ databases">
        <title>Pervasive Adenine N6-methylation of Active Genes in Fungi.</title>
        <authorList>
            <consortium name="DOE Joint Genome Institute"/>
            <person name="Mondo S.J."/>
            <person name="Dannebaum R.O."/>
            <person name="Kuo R.C."/>
            <person name="Labutti K."/>
            <person name="Haridas S."/>
            <person name="Kuo A."/>
            <person name="Salamov A."/>
            <person name="Ahrendt S.R."/>
            <person name="Lipzen A."/>
            <person name="Sullivan W."/>
            <person name="Andreopoulos W.B."/>
            <person name="Clum A."/>
            <person name="Lindquist E."/>
            <person name="Daum C."/>
            <person name="Ramamoorthy G.K."/>
            <person name="Gryganskyi A."/>
            <person name="Culley D."/>
            <person name="Magnuson J.K."/>
            <person name="James T.Y."/>
            <person name="O'Malley M.A."/>
            <person name="Stajich J.E."/>
            <person name="Spatafora J.W."/>
            <person name="Visel A."/>
            <person name="Grigoriev I.V."/>
        </authorList>
    </citation>
    <scope>NUCLEOTIDE SEQUENCE [LARGE SCALE GENOMIC DNA]</scope>
    <source>
        <strain evidence="1 2">CBS 129021</strain>
    </source>
</reference>
<comment type="caution">
    <text evidence="1">The sequence shown here is derived from an EMBL/GenBank/DDBJ whole genome shotgun (WGS) entry which is preliminary data.</text>
</comment>
<dbReference type="PANTHER" id="PTHR38111">
    <property type="entry name" value="ZN(2)-C6 FUNGAL-TYPE DOMAIN-CONTAINING PROTEIN-RELATED"/>
    <property type="match status" value="1"/>
</dbReference>
<dbReference type="InParanoid" id="A0A1Y2E9P2"/>
<dbReference type="EMBL" id="MCFJ01000003">
    <property type="protein sequence ID" value="ORY68291.1"/>
    <property type="molecule type" value="Genomic_DNA"/>
</dbReference>